<dbReference type="PANTHER" id="PTHR23043:SF17">
    <property type="entry name" value="PROTEIN SIMILAR"/>
    <property type="match status" value="1"/>
</dbReference>
<evidence type="ECO:0000256" key="1">
    <source>
        <dbReference type="ARBA" id="ARBA00023015"/>
    </source>
</evidence>
<reference evidence="6" key="1">
    <citation type="submission" date="2013-03" db="EMBL/GenBank/DDBJ databases">
        <title>The Genome Sequence of Anopheles minimus MINIMUS1.</title>
        <authorList>
            <consortium name="The Broad Institute Genomics Platform"/>
            <person name="Neafsey D.E."/>
            <person name="Walton C."/>
            <person name="Walker B."/>
            <person name="Young S.K."/>
            <person name="Zeng Q."/>
            <person name="Gargeya S."/>
            <person name="Fitzgerald M."/>
            <person name="Haas B."/>
            <person name="Abouelleil A."/>
            <person name="Allen A.W."/>
            <person name="Alvarado L."/>
            <person name="Arachchi H.M."/>
            <person name="Berlin A.M."/>
            <person name="Chapman S.B."/>
            <person name="Gainer-Dewar J."/>
            <person name="Goldberg J."/>
            <person name="Griggs A."/>
            <person name="Gujja S."/>
            <person name="Hansen M."/>
            <person name="Howarth C."/>
            <person name="Imamovic A."/>
            <person name="Ireland A."/>
            <person name="Larimer J."/>
            <person name="McCowan C."/>
            <person name="Murphy C."/>
            <person name="Pearson M."/>
            <person name="Poon T.W."/>
            <person name="Priest M."/>
            <person name="Roberts A."/>
            <person name="Saif S."/>
            <person name="Shea T."/>
            <person name="Sisk P."/>
            <person name="Sykes S."/>
            <person name="Wortman J."/>
            <person name="Nusbaum C."/>
            <person name="Birren B."/>
        </authorList>
    </citation>
    <scope>NUCLEOTIDE SEQUENCE [LARGE SCALE GENOMIC DNA]</scope>
    <source>
        <strain evidence="6">MINIMUS1</strain>
    </source>
</reference>
<feature type="compositionally biased region" description="Low complexity" evidence="4">
    <location>
        <begin position="218"/>
        <end position="238"/>
    </location>
</feature>
<evidence type="ECO:0000313" key="6">
    <source>
        <dbReference type="Proteomes" id="UP000075920"/>
    </source>
</evidence>
<name>A0A182VYM0_9DIPT</name>
<feature type="region of interest" description="Disordered" evidence="4">
    <location>
        <begin position="554"/>
        <end position="582"/>
    </location>
</feature>
<feature type="compositionally biased region" description="Low complexity" evidence="4">
    <location>
        <begin position="459"/>
        <end position="476"/>
    </location>
</feature>
<protein>
    <submittedName>
        <fullName evidence="5">Uncharacterized protein</fullName>
    </submittedName>
</protein>
<keyword evidence="2" id="KW-0804">Transcription</keyword>
<dbReference type="EnsemblMetazoa" id="AMIN003175-RA">
    <property type="protein sequence ID" value="AMIN003175-PA"/>
    <property type="gene ID" value="AMIN003175"/>
</dbReference>
<reference evidence="5" key="2">
    <citation type="submission" date="2020-05" db="UniProtKB">
        <authorList>
            <consortium name="EnsemblMetazoa"/>
        </authorList>
    </citation>
    <scope>IDENTIFICATION</scope>
    <source>
        <strain evidence="5">MINIMUS1</strain>
    </source>
</reference>
<proteinExistence type="predicted"/>
<evidence type="ECO:0000256" key="4">
    <source>
        <dbReference type="SAM" id="MobiDB-lite"/>
    </source>
</evidence>
<accession>A0A182VYM0</accession>
<feature type="region of interest" description="Disordered" evidence="4">
    <location>
        <begin position="611"/>
        <end position="646"/>
    </location>
</feature>
<dbReference type="GO" id="GO:0000977">
    <property type="term" value="F:RNA polymerase II transcription regulatory region sequence-specific DNA binding"/>
    <property type="evidence" value="ECO:0007669"/>
    <property type="project" value="TreeGrafter"/>
</dbReference>
<feature type="region of interest" description="Disordered" evidence="4">
    <location>
        <begin position="434"/>
        <end position="487"/>
    </location>
</feature>
<feature type="compositionally biased region" description="Polar residues" evidence="4">
    <location>
        <begin position="109"/>
        <end position="127"/>
    </location>
</feature>
<feature type="region of interest" description="Disordered" evidence="4">
    <location>
        <begin position="366"/>
        <end position="396"/>
    </location>
</feature>
<feature type="compositionally biased region" description="Polar residues" evidence="4">
    <location>
        <begin position="378"/>
        <end position="396"/>
    </location>
</feature>
<feature type="compositionally biased region" description="Polar residues" evidence="4">
    <location>
        <begin position="186"/>
        <end position="200"/>
    </location>
</feature>
<keyword evidence="3" id="KW-0539">Nucleus</keyword>
<feature type="region of interest" description="Disordered" evidence="4">
    <location>
        <begin position="90"/>
        <end position="238"/>
    </location>
</feature>
<dbReference type="VEuPathDB" id="VectorBase:AMIN003175"/>
<evidence type="ECO:0000256" key="2">
    <source>
        <dbReference type="ARBA" id="ARBA00023163"/>
    </source>
</evidence>
<feature type="compositionally biased region" description="Low complexity" evidence="4">
    <location>
        <begin position="128"/>
        <end position="180"/>
    </location>
</feature>
<evidence type="ECO:0000313" key="5">
    <source>
        <dbReference type="EnsemblMetazoa" id="AMIN003175-PA"/>
    </source>
</evidence>
<keyword evidence="1" id="KW-0805">Transcription regulation</keyword>
<dbReference type="GO" id="GO:0071456">
    <property type="term" value="P:cellular response to hypoxia"/>
    <property type="evidence" value="ECO:0007669"/>
    <property type="project" value="TreeGrafter"/>
</dbReference>
<feature type="compositionally biased region" description="Low complexity" evidence="4">
    <location>
        <begin position="367"/>
        <end position="377"/>
    </location>
</feature>
<organism evidence="5 6">
    <name type="scientific">Anopheles minimus</name>
    <dbReference type="NCBI Taxonomy" id="112268"/>
    <lineage>
        <taxon>Eukaryota</taxon>
        <taxon>Metazoa</taxon>
        <taxon>Ecdysozoa</taxon>
        <taxon>Arthropoda</taxon>
        <taxon>Hexapoda</taxon>
        <taxon>Insecta</taxon>
        <taxon>Pterygota</taxon>
        <taxon>Neoptera</taxon>
        <taxon>Endopterygota</taxon>
        <taxon>Diptera</taxon>
        <taxon>Nematocera</taxon>
        <taxon>Culicoidea</taxon>
        <taxon>Culicidae</taxon>
        <taxon>Anophelinae</taxon>
        <taxon>Anopheles</taxon>
    </lineage>
</organism>
<evidence type="ECO:0000256" key="3">
    <source>
        <dbReference type="ARBA" id="ARBA00023242"/>
    </source>
</evidence>
<feature type="compositionally biased region" description="Polar residues" evidence="4">
    <location>
        <begin position="554"/>
        <end position="571"/>
    </location>
</feature>
<keyword evidence="6" id="KW-1185">Reference proteome</keyword>
<feature type="region of interest" description="Disordered" evidence="4">
    <location>
        <begin position="320"/>
        <end position="347"/>
    </location>
</feature>
<dbReference type="PANTHER" id="PTHR23043">
    <property type="entry name" value="HYPOXIA-INDUCIBLE FACTOR 1 ALPHA"/>
    <property type="match status" value="1"/>
</dbReference>
<dbReference type="GO" id="GO:0000981">
    <property type="term" value="F:DNA-binding transcription factor activity, RNA polymerase II-specific"/>
    <property type="evidence" value="ECO:0007669"/>
    <property type="project" value="TreeGrafter"/>
</dbReference>
<dbReference type="GO" id="GO:0010557">
    <property type="term" value="P:positive regulation of macromolecule biosynthetic process"/>
    <property type="evidence" value="ECO:0007669"/>
    <property type="project" value="UniProtKB-ARBA"/>
</dbReference>
<dbReference type="Proteomes" id="UP000075920">
    <property type="component" value="Unassembled WGS sequence"/>
</dbReference>
<dbReference type="AlphaFoldDB" id="A0A182VYM0"/>
<sequence length="680" mass="70821">LKDEPDDLTHLAPTAGDACIPLEESGTFFNEMFEDFIMPDSYTLLQDELCSLDSQDTRLEASSMVVQSGTIGIPVSASDSLTNSLTGASVATSPLGCTPPGTDGVPSLVMSNSGAGINGTQTHQNIHSPNSNVSSASPSSVSSSPVPSSPSRSHISSNPNSPSGTSGLGSSASSTVSNGNGRRHSTIGSNNQHNASSNDPFINYRDEVNEVSPSPHLLSPGISKSPESSSLPSLCSPNGSLPEDELAFMSLNMDELDLSMRAPYISMSEVDDLPLLTSDDLLWGVPAATIEGNHSGTSISAFGLSGKFFIKDEFNTIGTSSNGSENSSLVDQQDPSSGALQTTPQHSLTVDKEHSLLISGVVDTVASNSTSTSNNSNGSIELPTNNSNNDSKSTLTTAPSIDSSLAALLCGGNVISIQSETSNVSQQSQPIGNQMLIPHANGSVNGGNQQQEQHRHNNQHQAQQQHLHEQQLQLNGAQQRHETSANGKRIKLSEQNLLQHSMVVLPANVKLCETWKFDDLLQLNGTVTTNAKGTTQPQTNIIASFVTTAAKKSTNTAGVNGNNKRTLNGVSESAGDAGTGNNCKRLKSSGITTPATPSSAPQLLQQLMAPSPVPQKLKSKSRSSQDATGGGRWPNGHAGTNGGLLQEQSGNSVLMNLLVSGCDVSAGYSCFPRPSKAAKA</sequence>
<dbReference type="STRING" id="112268.A0A182VYM0"/>